<name>A0A843WXC2_COLES</name>
<comment type="caution">
    <text evidence="1">The sequence shown here is derived from an EMBL/GenBank/DDBJ whole genome shotgun (WGS) entry which is preliminary data.</text>
</comment>
<proteinExistence type="predicted"/>
<evidence type="ECO:0000313" key="1">
    <source>
        <dbReference type="EMBL" id="MQM11158.1"/>
    </source>
</evidence>
<sequence>MILVKRILWYLKSTCDYGLVLKPTTFELHAFSDADWVGCLDDHQSTDGFCIFLGSNLITWSAKKQHTIARSSTEAEMCAVASTATVSLFGQFIC</sequence>
<reference evidence="1" key="1">
    <citation type="submission" date="2017-07" db="EMBL/GenBank/DDBJ databases">
        <title>Taro Niue Genome Assembly and Annotation.</title>
        <authorList>
            <person name="Atibalentja N."/>
            <person name="Keating K."/>
            <person name="Fields C.J."/>
        </authorList>
    </citation>
    <scope>NUCLEOTIDE SEQUENCE</scope>
    <source>
        <strain evidence="1">Niue_2</strain>
        <tissue evidence="1">Leaf</tissue>
    </source>
</reference>
<dbReference type="CDD" id="cd09272">
    <property type="entry name" value="RNase_HI_RT_Ty1"/>
    <property type="match status" value="1"/>
</dbReference>
<evidence type="ECO:0000313" key="2">
    <source>
        <dbReference type="Proteomes" id="UP000652761"/>
    </source>
</evidence>
<gene>
    <name evidence="1" type="ORF">Taro_044059</name>
</gene>
<dbReference type="PANTHER" id="PTHR11439">
    <property type="entry name" value="GAG-POL-RELATED RETROTRANSPOSON"/>
    <property type="match status" value="1"/>
</dbReference>
<organism evidence="1 2">
    <name type="scientific">Colocasia esculenta</name>
    <name type="common">Wild taro</name>
    <name type="synonym">Arum esculentum</name>
    <dbReference type="NCBI Taxonomy" id="4460"/>
    <lineage>
        <taxon>Eukaryota</taxon>
        <taxon>Viridiplantae</taxon>
        <taxon>Streptophyta</taxon>
        <taxon>Embryophyta</taxon>
        <taxon>Tracheophyta</taxon>
        <taxon>Spermatophyta</taxon>
        <taxon>Magnoliopsida</taxon>
        <taxon>Liliopsida</taxon>
        <taxon>Araceae</taxon>
        <taxon>Aroideae</taxon>
        <taxon>Colocasieae</taxon>
        <taxon>Colocasia</taxon>
    </lineage>
</organism>
<dbReference type="OrthoDB" id="1685122at2759"/>
<keyword evidence="2" id="KW-1185">Reference proteome</keyword>
<dbReference type="AlphaFoldDB" id="A0A843WXC2"/>
<dbReference type="PANTHER" id="PTHR11439:SF455">
    <property type="entry name" value="RLK (RECEPTOR-LIKE PROTEIN KINASE) 8, PUTATIVE-RELATED"/>
    <property type="match status" value="1"/>
</dbReference>
<dbReference type="EMBL" id="NMUH01004884">
    <property type="protein sequence ID" value="MQM11158.1"/>
    <property type="molecule type" value="Genomic_DNA"/>
</dbReference>
<protein>
    <submittedName>
        <fullName evidence="1">Uncharacterized protein</fullName>
    </submittedName>
</protein>
<accession>A0A843WXC2</accession>
<dbReference type="Proteomes" id="UP000652761">
    <property type="component" value="Unassembled WGS sequence"/>
</dbReference>